<dbReference type="OrthoDB" id="1862401at2759"/>
<feature type="non-terminal residue" evidence="3">
    <location>
        <position position="1"/>
    </location>
</feature>
<evidence type="ECO:0000256" key="1">
    <source>
        <dbReference type="ARBA" id="ARBA00022679"/>
    </source>
</evidence>
<sequence>MAESSSISGAPPAGVVGVIAVSRVAPAAAPAAEREGDQIIKLSFFDTPWVASSPVQLVFLYELPSADDVPAAVRRLKESLAVTLALYLPLAGRLAYVPETRDVVLDCSDDDALGVAFVEAEGAGGMDVRRLAGDEAHDVTAFNGLVPELDVAVLPAPVLSVQATRLGGGGLAVGVSVHHAVADGHALARFLHAWASASREGSGSPVTESLGRPCYSRQVIVHPRADEFARERLHKVAPNLPTVNTRKHDVTQRLELARRTFYLSADAIRSLKQRINALASAEAAEASGDKPAVSTFAAVSALGWTAFVHSKVLFPGDDTHLPTCARASTLQVDAAYLGNCVRGCLASADAGDLLSDAGLLRAARAIQAGVREVEAAPLAGLETWLDRVRRLPLPRLANVAASPRYRVYEAADFGFGTPRRVEQVSMSYDGEMVLVGGRGPGEVQLSVSIHPDCVDAFKARILCLTGM</sequence>
<accession>A0A5J9V527</accession>
<evidence type="ECO:0000313" key="4">
    <source>
        <dbReference type="Proteomes" id="UP000324897"/>
    </source>
</evidence>
<gene>
    <name evidence="3" type="ORF">EJB05_22678</name>
</gene>
<dbReference type="Proteomes" id="UP000324897">
    <property type="component" value="Chromosome 1"/>
</dbReference>
<comment type="caution">
    <text evidence="3">The sequence shown here is derived from an EMBL/GenBank/DDBJ whole genome shotgun (WGS) entry which is preliminary data.</text>
</comment>
<evidence type="ECO:0000313" key="3">
    <source>
        <dbReference type="EMBL" id="TVU31016.1"/>
    </source>
</evidence>
<keyword evidence="2" id="KW-0012">Acyltransferase</keyword>
<dbReference type="InterPro" id="IPR023213">
    <property type="entry name" value="CAT-like_dom_sf"/>
</dbReference>
<dbReference type="Pfam" id="PF02458">
    <property type="entry name" value="Transferase"/>
    <property type="match status" value="1"/>
</dbReference>
<keyword evidence="1" id="KW-0808">Transferase</keyword>
<name>A0A5J9V527_9POAL</name>
<dbReference type="AlphaFoldDB" id="A0A5J9V527"/>
<evidence type="ECO:0000256" key="2">
    <source>
        <dbReference type="ARBA" id="ARBA00023315"/>
    </source>
</evidence>
<dbReference type="Gene3D" id="3.30.559.10">
    <property type="entry name" value="Chloramphenicol acetyltransferase-like domain"/>
    <property type="match status" value="2"/>
</dbReference>
<dbReference type="PANTHER" id="PTHR31625">
    <property type="match status" value="1"/>
</dbReference>
<dbReference type="EMBL" id="RWGY01000011">
    <property type="protein sequence ID" value="TVU31016.1"/>
    <property type="molecule type" value="Genomic_DNA"/>
</dbReference>
<dbReference type="Gramene" id="TVU31016">
    <property type="protein sequence ID" value="TVU31016"/>
    <property type="gene ID" value="EJB05_22678"/>
</dbReference>
<dbReference type="GO" id="GO:0016747">
    <property type="term" value="F:acyltransferase activity, transferring groups other than amino-acyl groups"/>
    <property type="evidence" value="ECO:0007669"/>
    <property type="project" value="UniProtKB-ARBA"/>
</dbReference>
<dbReference type="InterPro" id="IPR051504">
    <property type="entry name" value="Plant_metabolite_acyltrans"/>
</dbReference>
<organism evidence="3 4">
    <name type="scientific">Eragrostis curvula</name>
    <name type="common">weeping love grass</name>
    <dbReference type="NCBI Taxonomy" id="38414"/>
    <lineage>
        <taxon>Eukaryota</taxon>
        <taxon>Viridiplantae</taxon>
        <taxon>Streptophyta</taxon>
        <taxon>Embryophyta</taxon>
        <taxon>Tracheophyta</taxon>
        <taxon>Spermatophyta</taxon>
        <taxon>Magnoliopsida</taxon>
        <taxon>Liliopsida</taxon>
        <taxon>Poales</taxon>
        <taxon>Poaceae</taxon>
        <taxon>PACMAD clade</taxon>
        <taxon>Chloridoideae</taxon>
        <taxon>Eragrostideae</taxon>
        <taxon>Eragrostidinae</taxon>
        <taxon>Eragrostis</taxon>
    </lineage>
</organism>
<protein>
    <submittedName>
        <fullName evidence="3">Uncharacterized protein</fullName>
    </submittedName>
</protein>
<keyword evidence="4" id="KW-1185">Reference proteome</keyword>
<proteinExistence type="predicted"/>
<reference evidence="3 4" key="1">
    <citation type="journal article" date="2019" name="Sci. Rep.">
        <title>A high-quality genome of Eragrostis curvula grass provides insights into Poaceae evolution and supports new strategies to enhance forage quality.</title>
        <authorList>
            <person name="Carballo J."/>
            <person name="Santos B.A.C.M."/>
            <person name="Zappacosta D."/>
            <person name="Garbus I."/>
            <person name="Selva J.P."/>
            <person name="Gallo C.A."/>
            <person name="Diaz A."/>
            <person name="Albertini E."/>
            <person name="Caccamo M."/>
            <person name="Echenique V."/>
        </authorList>
    </citation>
    <scope>NUCLEOTIDE SEQUENCE [LARGE SCALE GENOMIC DNA]</scope>
    <source>
        <strain evidence="4">cv. Victoria</strain>
        <tissue evidence="3">Leaf</tissue>
    </source>
</reference>